<organism evidence="1 2">
    <name type="scientific">Helicobacter bilis</name>
    <dbReference type="NCBI Taxonomy" id="37372"/>
    <lineage>
        <taxon>Bacteria</taxon>
        <taxon>Pseudomonadati</taxon>
        <taxon>Campylobacterota</taxon>
        <taxon>Epsilonproteobacteria</taxon>
        <taxon>Campylobacterales</taxon>
        <taxon>Helicobacteraceae</taxon>
        <taxon>Helicobacter</taxon>
    </lineage>
</organism>
<protein>
    <submittedName>
        <fullName evidence="1">Uncharacterized protein</fullName>
    </submittedName>
</protein>
<name>A0A1Q2LIN0_9HELI</name>
<proteinExistence type="predicted"/>
<accession>A0A1Q2LIN0</accession>
<dbReference type="KEGG" id="hbl:XJ32_06965"/>
<reference evidence="1 2" key="1">
    <citation type="submission" date="2017-02" db="EMBL/GenBank/DDBJ databases">
        <title>Whole genome sequencing of Helicobacter bilis strain AAQJH.</title>
        <authorList>
            <person name="Conlan S."/>
            <person name="Thomas P.J."/>
            <person name="Mullikin J."/>
            <person name="Palmore T.N."/>
            <person name="Frank K.M."/>
            <person name="Segre J.A."/>
        </authorList>
    </citation>
    <scope>NUCLEOTIDE SEQUENCE [LARGE SCALE GENOMIC DNA]</scope>
    <source>
        <strain evidence="1 2">AAQJH</strain>
    </source>
</reference>
<dbReference type="AlphaFoldDB" id="A0A1Q2LIN0"/>
<sequence>MLKFKGFKSGLKGKNTDSRTLVNGGMKAMVCAFTLGGLLASSAYAGGKADDYMRVSISSMFDHANKFECEGGDRTAICKTDRYEIGNTNGFVLRDYRYTLDYKDSRVIERVSGKIEVPNNHDLKPFAPKSFQCSDFTQIHNDKKQVNEQLVCTIDSDSYKLNIRLRAKADSSLFANVDSMSLLQKSTAFWDKMLREAANTKDKKQLAERMDSFKDILSSIDVNLYGVDIAITKPQLPQRIYEHIFADMIDDSSEASDYANKRYNQLAHTLYNSGVGYIYGNAMGYVWGNDAIDERTKESLNKLFVTLRDSAMLDSNIKTVYITLTNRTNKGFNLGRAYDKITQDTNRFYKLDKEQAGQTLNLFNGDVFNRYRIEVGAARFKQHN</sequence>
<dbReference type="EMBL" id="CP019645">
    <property type="protein sequence ID" value="AQQ59867.1"/>
    <property type="molecule type" value="Genomic_DNA"/>
</dbReference>
<evidence type="ECO:0000313" key="2">
    <source>
        <dbReference type="Proteomes" id="UP000188298"/>
    </source>
</evidence>
<gene>
    <name evidence="1" type="ORF">XJ32_06965</name>
</gene>
<dbReference type="Proteomes" id="UP000188298">
    <property type="component" value="Chromosome"/>
</dbReference>
<dbReference type="RefSeq" id="WP_077388802.1">
    <property type="nucleotide sequence ID" value="NZ_CP019645.1"/>
</dbReference>
<evidence type="ECO:0000313" key="1">
    <source>
        <dbReference type="EMBL" id="AQQ59867.1"/>
    </source>
</evidence>